<dbReference type="InterPro" id="IPR028082">
    <property type="entry name" value="Peripla_BP_I"/>
</dbReference>
<dbReference type="AlphaFoldDB" id="A0A1M5SAV0"/>
<dbReference type="Pfam" id="PF13458">
    <property type="entry name" value="Peripla_BP_6"/>
    <property type="match status" value="1"/>
</dbReference>
<organism evidence="6 7">
    <name type="scientific">Desulfofustis glycolicus DSM 9705</name>
    <dbReference type="NCBI Taxonomy" id="1121409"/>
    <lineage>
        <taxon>Bacteria</taxon>
        <taxon>Pseudomonadati</taxon>
        <taxon>Thermodesulfobacteriota</taxon>
        <taxon>Desulfobulbia</taxon>
        <taxon>Desulfobulbales</taxon>
        <taxon>Desulfocapsaceae</taxon>
        <taxon>Desulfofustis</taxon>
    </lineage>
</organism>
<proteinExistence type="inferred from homology"/>
<reference evidence="6 7" key="1">
    <citation type="submission" date="2016-11" db="EMBL/GenBank/DDBJ databases">
        <authorList>
            <person name="Jaros S."/>
            <person name="Januszkiewicz K."/>
            <person name="Wedrychowicz H."/>
        </authorList>
    </citation>
    <scope>NUCLEOTIDE SEQUENCE [LARGE SCALE GENOMIC DNA]</scope>
    <source>
        <strain evidence="6 7">DSM 9705</strain>
    </source>
</reference>
<accession>A0A1M5SAV0</accession>
<sequence length="379" mass="41118">MRLTKRSTFLIVLAAALFVPAAVLLINRQPAPLTIGFIGGLTGKAADLGVDCRRGAELAVARINEQGGINGRPVELLVKDDGHNEALARAAVAELLAAEVPVIIGHTTSAMTMATLPIINKSSTLLVSPTTSTPLLSDIDDNLIRSCTVSTTAATTMARYLRERTDARRAGVIYDLGNQAYTEQWYQSFRETFLGAGGDIIQPFSFTSGPGAQLLPLVEQMRRRDFDVLVVVANSVDAAMICQQVHKIDWHIQLALSDWSATEQLLSLGGQSVEGAVISQFFNRKSSSASYRDFKLRFEQVYQGDLGFGALHAFNAVMLVGESINGRGPDESLKEAILRRSTFPGLQGDIVINRYGDASHPTYMGVINNGDFVILEDFR</sequence>
<dbReference type="Proteomes" id="UP000184139">
    <property type="component" value="Unassembled WGS sequence"/>
</dbReference>
<evidence type="ECO:0000256" key="2">
    <source>
        <dbReference type="ARBA" id="ARBA00022448"/>
    </source>
</evidence>
<dbReference type="OrthoDB" id="9783240at2"/>
<keyword evidence="7" id="KW-1185">Reference proteome</keyword>
<evidence type="ECO:0000313" key="7">
    <source>
        <dbReference type="Proteomes" id="UP000184139"/>
    </source>
</evidence>
<evidence type="ECO:0000256" key="4">
    <source>
        <dbReference type="ARBA" id="ARBA00022970"/>
    </source>
</evidence>
<dbReference type="SUPFAM" id="SSF53822">
    <property type="entry name" value="Periplasmic binding protein-like I"/>
    <property type="match status" value="1"/>
</dbReference>
<dbReference type="RefSeq" id="WP_073373007.1">
    <property type="nucleotide sequence ID" value="NZ_FQXS01000001.1"/>
</dbReference>
<dbReference type="EMBL" id="FQXS01000001">
    <property type="protein sequence ID" value="SHH35560.1"/>
    <property type="molecule type" value="Genomic_DNA"/>
</dbReference>
<dbReference type="InterPro" id="IPR000709">
    <property type="entry name" value="Leu_Ile_Val-bd"/>
</dbReference>
<evidence type="ECO:0000259" key="5">
    <source>
        <dbReference type="Pfam" id="PF13458"/>
    </source>
</evidence>
<dbReference type="PRINTS" id="PR00337">
    <property type="entry name" value="LEUILEVALBP"/>
</dbReference>
<keyword evidence="3" id="KW-0732">Signal</keyword>
<keyword evidence="2" id="KW-0813">Transport</keyword>
<keyword evidence="4" id="KW-0029">Amino-acid transport</keyword>
<evidence type="ECO:0000256" key="3">
    <source>
        <dbReference type="ARBA" id="ARBA00022729"/>
    </source>
</evidence>
<dbReference type="InterPro" id="IPR051010">
    <property type="entry name" value="BCAA_transport"/>
</dbReference>
<gene>
    <name evidence="6" type="ORF">SAMN02745124_00249</name>
</gene>
<dbReference type="GO" id="GO:0006865">
    <property type="term" value="P:amino acid transport"/>
    <property type="evidence" value="ECO:0007669"/>
    <property type="project" value="UniProtKB-KW"/>
</dbReference>
<dbReference type="STRING" id="1121409.SAMN02745124_00249"/>
<dbReference type="PANTHER" id="PTHR30483:SF6">
    <property type="entry name" value="PERIPLASMIC BINDING PROTEIN OF ABC TRANSPORTER FOR NATURAL AMINO ACIDS"/>
    <property type="match status" value="1"/>
</dbReference>
<comment type="similarity">
    <text evidence="1">Belongs to the leucine-binding protein family.</text>
</comment>
<dbReference type="InterPro" id="IPR028081">
    <property type="entry name" value="Leu-bd"/>
</dbReference>
<evidence type="ECO:0000256" key="1">
    <source>
        <dbReference type="ARBA" id="ARBA00010062"/>
    </source>
</evidence>
<feature type="domain" description="Leucine-binding protein" evidence="5">
    <location>
        <begin position="32"/>
        <end position="370"/>
    </location>
</feature>
<name>A0A1M5SAV0_9BACT</name>
<dbReference type="PANTHER" id="PTHR30483">
    <property type="entry name" value="LEUCINE-SPECIFIC-BINDING PROTEIN"/>
    <property type="match status" value="1"/>
</dbReference>
<evidence type="ECO:0000313" key="6">
    <source>
        <dbReference type="EMBL" id="SHH35560.1"/>
    </source>
</evidence>
<dbReference type="Gene3D" id="3.40.50.2300">
    <property type="match status" value="2"/>
</dbReference>
<protein>
    <submittedName>
        <fullName evidence="6">Amino acid/amide ABC transporter substrate-binding protein, HAAT family</fullName>
    </submittedName>
</protein>